<sequence length="372" mass="41864">MNKDFKIPPKLVGSLTSGEQLAEYFKELISNKFVLTGKTRTDGSNIRKLIASVLEKHPLPKLAQAGHYEIVPPKGKGIPKITREFIDTYIVTSGSSYNLQVWNRIPAVDTLLITYESGENLKCTDVKFVFVRINMEDNTISSIVILTPSYIENKFGKFGKPTIKQQLLISGKIRKKIIDSESKIIIYKDSKKIATYVRNDYLKPIAGMTDEPIIENLFSIELLHEVVANKLIGFKLPTAATKNRGQALEKKVLELLGYEIKDSDLLCGDFPDIRNQLLEVKVQDSPTVDLGKFSPEKEEIITKDSNFTTFDVRYLIALTNPKTEVIEGIILSPGEKLGELFSYVSAESYKCQRSIPMSFFDKYNGSSVFNPD</sequence>
<accession>A0A7J4XF49</accession>
<name>A0A7J4XF49_9BACE</name>
<protein>
    <submittedName>
        <fullName evidence="1">Nuclease</fullName>
    </submittedName>
</protein>
<gene>
    <name evidence="1" type="ORF">F3F73_18415</name>
</gene>
<dbReference type="Proteomes" id="UP000422221">
    <property type="component" value="Unassembled WGS sequence"/>
</dbReference>
<dbReference type="EMBL" id="VWMK01000020">
    <property type="protein sequence ID" value="KAA3760346.1"/>
    <property type="molecule type" value="Genomic_DNA"/>
</dbReference>
<organism evidence="1 2">
    <name type="scientific">Bacteroides salyersiae</name>
    <dbReference type="NCBI Taxonomy" id="291644"/>
    <lineage>
        <taxon>Bacteria</taxon>
        <taxon>Pseudomonadati</taxon>
        <taxon>Bacteroidota</taxon>
        <taxon>Bacteroidia</taxon>
        <taxon>Bacteroidales</taxon>
        <taxon>Bacteroidaceae</taxon>
        <taxon>Bacteroides</taxon>
    </lineage>
</organism>
<dbReference type="RefSeq" id="WP_130059681.1">
    <property type="nucleotide sequence ID" value="NZ_JADNPJ010000022.1"/>
</dbReference>
<reference evidence="1 2" key="1">
    <citation type="journal article" date="2019" name="Nat. Med.">
        <title>A library of human gut bacterial isolates paired with longitudinal multiomics data enables mechanistic microbiome research.</title>
        <authorList>
            <person name="Poyet M."/>
            <person name="Groussin M."/>
            <person name="Gibbons S.M."/>
            <person name="Avila-Pacheco J."/>
            <person name="Jiang X."/>
            <person name="Kearney S.M."/>
            <person name="Perrotta A.R."/>
            <person name="Berdy B."/>
            <person name="Zhao S."/>
            <person name="Lieberman T.D."/>
            <person name="Swanson P.K."/>
            <person name="Smith M."/>
            <person name="Roesemann S."/>
            <person name="Alexander J.E."/>
            <person name="Rich S.A."/>
            <person name="Livny J."/>
            <person name="Vlamakis H."/>
            <person name="Clish C."/>
            <person name="Bullock K."/>
            <person name="Deik A."/>
            <person name="Scott J."/>
            <person name="Pierce K.A."/>
            <person name="Xavier R.J."/>
            <person name="Alm E.J."/>
        </authorList>
    </citation>
    <scope>NUCLEOTIDE SEQUENCE [LARGE SCALE GENOMIC DNA]</scope>
    <source>
        <strain evidence="1 2">BIOML-A10</strain>
    </source>
</reference>
<evidence type="ECO:0000313" key="2">
    <source>
        <dbReference type="Proteomes" id="UP000422221"/>
    </source>
</evidence>
<evidence type="ECO:0000313" key="1">
    <source>
        <dbReference type="EMBL" id="KAA3760346.1"/>
    </source>
</evidence>
<proteinExistence type="predicted"/>
<comment type="caution">
    <text evidence="1">The sequence shown here is derived from an EMBL/GenBank/DDBJ whole genome shotgun (WGS) entry which is preliminary data.</text>
</comment>
<dbReference type="AlphaFoldDB" id="A0A7J4XF49"/>